<dbReference type="GO" id="GO:0046872">
    <property type="term" value="F:metal ion binding"/>
    <property type="evidence" value="ECO:0007669"/>
    <property type="project" value="UniProtKB-KW"/>
</dbReference>
<dbReference type="InterPro" id="IPR013757">
    <property type="entry name" value="Topo_IIA_A_a_sf"/>
</dbReference>
<dbReference type="PANTHER" id="PTHR10169">
    <property type="entry name" value="DNA TOPOISOMERASE/GYRASE"/>
    <property type="match status" value="1"/>
</dbReference>
<evidence type="ECO:0000256" key="5">
    <source>
        <dbReference type="ARBA" id="ARBA00022723"/>
    </source>
</evidence>
<protein>
    <recommendedName>
        <fullName evidence="13">DNA topoisomerase 2</fullName>
        <ecNumber evidence="13">5.6.2.2</ecNumber>
    </recommendedName>
</protein>
<feature type="compositionally biased region" description="Low complexity" evidence="14">
    <location>
        <begin position="1253"/>
        <end position="1279"/>
    </location>
</feature>
<dbReference type="FunFam" id="3.30.1360.40:FF:000003">
    <property type="entry name" value="DNA topoisomerase 2"/>
    <property type="match status" value="1"/>
</dbReference>
<dbReference type="FunFam" id="3.90.199.10:FF:000002">
    <property type="entry name" value="DNA topoisomerase 2"/>
    <property type="match status" value="1"/>
</dbReference>
<comment type="function">
    <text evidence="13">Control of topological states of DNA by transient breakage and subsequent rejoining of DNA strands. Topoisomerase II makes double-strand breaks.</text>
</comment>
<keyword evidence="8" id="KW-0460">Magnesium</keyword>
<evidence type="ECO:0000256" key="4">
    <source>
        <dbReference type="ARBA" id="ARBA00011080"/>
    </source>
</evidence>
<evidence type="ECO:0000256" key="10">
    <source>
        <dbReference type="ARBA" id="ARBA00023125"/>
    </source>
</evidence>
<feature type="region of interest" description="Disordered" evidence="14">
    <location>
        <begin position="1"/>
        <end position="40"/>
    </location>
</feature>
<evidence type="ECO:0000256" key="2">
    <source>
        <dbReference type="ARBA" id="ARBA00001913"/>
    </source>
</evidence>
<evidence type="ECO:0000256" key="8">
    <source>
        <dbReference type="ARBA" id="ARBA00022842"/>
    </source>
</evidence>
<dbReference type="Gene3D" id="3.40.50.670">
    <property type="match status" value="1"/>
</dbReference>
<dbReference type="SMART" id="SM00433">
    <property type="entry name" value="TOP2c"/>
    <property type="match status" value="1"/>
</dbReference>
<dbReference type="InterPro" id="IPR034157">
    <property type="entry name" value="TOPRIM_TopoII"/>
</dbReference>
<dbReference type="Gene3D" id="3.30.1490.30">
    <property type="match status" value="1"/>
</dbReference>
<feature type="compositionally biased region" description="Acidic residues" evidence="14">
    <location>
        <begin position="1219"/>
        <end position="1230"/>
    </location>
</feature>
<proteinExistence type="inferred from homology"/>
<dbReference type="Proteomes" id="UP000747399">
    <property type="component" value="Unassembled WGS sequence"/>
</dbReference>
<dbReference type="Pfam" id="PF16898">
    <property type="entry name" value="TOPRIM_C"/>
    <property type="match status" value="1"/>
</dbReference>
<dbReference type="CDD" id="cd00187">
    <property type="entry name" value="TOP4c"/>
    <property type="match status" value="1"/>
</dbReference>
<evidence type="ECO:0000256" key="14">
    <source>
        <dbReference type="SAM" id="MobiDB-lite"/>
    </source>
</evidence>
<dbReference type="Gene3D" id="3.90.199.10">
    <property type="entry name" value="Topoisomerase II, domain 5"/>
    <property type="match status" value="1"/>
</dbReference>
<feature type="compositionally biased region" description="Acidic residues" evidence="14">
    <location>
        <begin position="1461"/>
        <end position="1477"/>
    </location>
</feature>
<comment type="cofactor">
    <cofactor evidence="2">
        <name>Ca(2+)</name>
        <dbReference type="ChEBI" id="CHEBI:29108"/>
    </cofactor>
</comment>
<dbReference type="FunFam" id="3.30.230.10:FF:000008">
    <property type="entry name" value="DNA topoisomerase 2"/>
    <property type="match status" value="1"/>
</dbReference>
<comment type="subunit">
    <text evidence="13">Homodimer.</text>
</comment>
<dbReference type="Pfam" id="PF00521">
    <property type="entry name" value="DNA_topoisoIV"/>
    <property type="match status" value="1"/>
</dbReference>
<keyword evidence="11 12" id="KW-0413">Isomerase</keyword>
<dbReference type="SUPFAM" id="SSF54211">
    <property type="entry name" value="Ribosomal protein S5 domain 2-like"/>
    <property type="match status" value="1"/>
</dbReference>
<evidence type="ECO:0000256" key="11">
    <source>
        <dbReference type="ARBA" id="ARBA00023235"/>
    </source>
</evidence>
<dbReference type="SUPFAM" id="SSF56719">
    <property type="entry name" value="Type II DNA topoisomerase"/>
    <property type="match status" value="1"/>
</dbReference>
<evidence type="ECO:0000256" key="3">
    <source>
        <dbReference type="ARBA" id="ARBA00001946"/>
    </source>
</evidence>
<dbReference type="GO" id="GO:0005634">
    <property type="term" value="C:nucleus"/>
    <property type="evidence" value="ECO:0007669"/>
    <property type="project" value="TreeGrafter"/>
</dbReference>
<keyword evidence="10 12" id="KW-0238">DNA-binding</keyword>
<keyword evidence="9 12" id="KW-0799">Topoisomerase</keyword>
<dbReference type="Gene3D" id="3.30.1360.40">
    <property type="match status" value="1"/>
</dbReference>
<dbReference type="PROSITE" id="PS52040">
    <property type="entry name" value="TOPO_IIA"/>
    <property type="match status" value="1"/>
</dbReference>
<dbReference type="SMART" id="SM00387">
    <property type="entry name" value="HATPase_c"/>
    <property type="match status" value="1"/>
</dbReference>
<dbReference type="InterPro" id="IPR006171">
    <property type="entry name" value="TOPRIM_dom"/>
</dbReference>
<keyword evidence="7 13" id="KW-0067">ATP-binding</keyword>
<dbReference type="InterPro" id="IPR031660">
    <property type="entry name" value="TOPRIM_C"/>
</dbReference>
<evidence type="ECO:0000256" key="13">
    <source>
        <dbReference type="RuleBase" id="RU362094"/>
    </source>
</evidence>
<dbReference type="InterPro" id="IPR013760">
    <property type="entry name" value="Topo_IIA-like_dom_sf"/>
</dbReference>
<dbReference type="GO" id="GO:0003918">
    <property type="term" value="F:DNA topoisomerase type II (double strand cut, ATP-hydrolyzing) activity"/>
    <property type="evidence" value="ECO:0007669"/>
    <property type="project" value="UniProtKB-UniRule"/>
</dbReference>
<dbReference type="FunFam" id="3.30.1490.30:FF:000001">
    <property type="entry name" value="DNA topoisomerase 2"/>
    <property type="match status" value="1"/>
</dbReference>
<dbReference type="InterPro" id="IPR001241">
    <property type="entry name" value="Topo_IIA"/>
</dbReference>
<feature type="compositionally biased region" description="Low complexity" evidence="14">
    <location>
        <begin position="1378"/>
        <end position="1388"/>
    </location>
</feature>
<dbReference type="GO" id="GO:0005524">
    <property type="term" value="F:ATP binding"/>
    <property type="evidence" value="ECO:0007669"/>
    <property type="project" value="UniProtKB-UniRule"/>
</dbReference>
<dbReference type="CDD" id="cd03365">
    <property type="entry name" value="TOPRIM_TopoIIA"/>
    <property type="match status" value="1"/>
</dbReference>
<dbReference type="SMART" id="SM00434">
    <property type="entry name" value="TOP4c"/>
    <property type="match status" value="1"/>
</dbReference>
<dbReference type="PANTHER" id="PTHR10169:SF38">
    <property type="entry name" value="DNA TOPOISOMERASE 2"/>
    <property type="match status" value="1"/>
</dbReference>
<dbReference type="InterPro" id="IPR013758">
    <property type="entry name" value="Topo_IIA_A/C_ab"/>
</dbReference>
<sequence>MEVDAMDDAENVHVVKGKGGKTAKAQQPLGPSNAAATTEGKTIEEMYQKKTQLEHIILRPDTYIGSTERQPNTIWVHNGQKMELKTVNYPPGLYKIFDEILVNAADNKVRDPTMDTIKVDIDPASNTIRVWNNGKGIPVEVHKEERVYVPELIFGHLLTSSNYNDSEKKITGGRNGYGAKLANIFSTEFTVETCDGSRQRRYKQTFTDNMQRKGNPKITDCKASDNWTSITFKPDLAKFGMTELDDDVVSVLRRRVYDMSGVLGKGVKVFYNGERITIKSFQEYVDLYLGPKENGLPRFCERINERWEVCISLTDGSFQQVSFVNAIATQKGGTHVDYLVNQIVKYSMEKLSKKTSKTGAIKPAMVRNNLWIFLNCYVENPAFDSQTKETLTLRAGSFGSKCEIPPLLIDKVLKAGLSDSIIKFAEFKSQKDLKKGDGSKRSRLVGMAKLDDANDAGGPRSKDCTLILTEGDSAKSLAVSGLGVVGRNHYGVFPLRGKLLNVREASAAQIASNQEIQNIKQIMGLQHGKVYENASSLRYGHLMIMTDQDHDGSHIKGLIMNFMHSFYPSLLKVPGFLLEFITPIVKARRGRETKVFYTIPEYEAWKENMDNNISGWEIKYYKGLGTSTKQEAQEYFSRLPQHRKEFVWTGDDDGDAIELAFSKKRVDDRKEWLSNFVPGTYLDQSVDKISFADFINKELILFSRADLDRSIPSMLDGLKPGQRKILFACFKRNLKKDIKVAQLSAYVAEHSAYHHGEQSLASTIVNLAQDFVGSNNINLLHPSGQFGTRLQGGKDAASARYIYTRLGKLTRHLFNENDDVLLKYLNEEGQSIEPEWYMPVLPTVLVNGAEGIGTGWSTSIPNYDPRDIIANLRRLLNGEEQVPLHPWYRGFTGIITEVPHKSGSRSYIVGGLVAQTGLNTIEITELPVRKWTQDYKEFLESLLRPQEKDESPLISDYHEHHSDSNVHFVVELLPGKLDELLAVPGGLEAKFKLQTKIATSNMMLFDKDGVIKQYQSPEAIIAEFFNLRLEYYEKRRIAMLRFAQLDQQRADNKVRFILAVVHEKLEVRNRKRVDIERDLEAQGFDRMGKTNAIMKVYGVPADGEDDNEQESEVARPGYEYLLSMSIHSLTLEKIAALQAEAAKAAARVEYLSSITGRQMWAQDLDAFEAAYNAWEDAENAQMEETKRKQLEAKTGGGKGAKGRTAAAGRKKAGKKVQSDDEVSDVDSDSDYEVKRKPAPAQRANPKPKAPSAAVKDPSPVSDVPVAKLKAADKTTAAIKPVEEAPPPARAPARKAVGARAANRKQVVLSDEDMEPRLSGDSEGEEQVKRVPAGKAPTARLPKPAVAGRGRKPTLLPASSQGSEQQSQDDSRNQADPEAAGLAARLAGRMQTQLNLGKPGGLVASKLPVDDDEVSSPVPGVKTAPGTKQPAVKAAAAKGRGKQPTTKQPVKRKGAAAKGQESEEEDIDEDSTSDEETFELSAPSPAVAPKGKKGRTGPSPLGMKALSRTAAAEAAGMGPMPTVPEERPQRARRAAAAKVTYVVSSSEESSEENSEADKDSDFEVISD</sequence>
<dbReference type="FunFam" id="3.40.50.670:FF:000001">
    <property type="entry name" value="DNA topoisomerase 2"/>
    <property type="match status" value="2"/>
</dbReference>
<dbReference type="CDD" id="cd16930">
    <property type="entry name" value="HATPase_TopII-like"/>
    <property type="match status" value="1"/>
</dbReference>
<dbReference type="InterPro" id="IPR002205">
    <property type="entry name" value="Topo_IIA_dom_A"/>
</dbReference>
<evidence type="ECO:0000313" key="17">
    <source>
        <dbReference type="EMBL" id="GIL50613.1"/>
    </source>
</evidence>
<evidence type="ECO:0000256" key="12">
    <source>
        <dbReference type="PROSITE-ProRule" id="PRU01384"/>
    </source>
</evidence>
<reference evidence="17" key="1">
    <citation type="journal article" date="2021" name="Proc. Natl. Acad. Sci. U.S.A.">
        <title>Three genomes in the algal genus Volvox reveal the fate of a haploid sex-determining region after a transition to homothallism.</title>
        <authorList>
            <person name="Yamamoto K."/>
            <person name="Hamaji T."/>
            <person name="Kawai-Toyooka H."/>
            <person name="Matsuzaki R."/>
            <person name="Takahashi F."/>
            <person name="Nishimura Y."/>
            <person name="Kawachi M."/>
            <person name="Noguchi H."/>
            <person name="Minakuchi Y."/>
            <person name="Umen J.G."/>
            <person name="Toyoda A."/>
            <person name="Nozaki H."/>
        </authorList>
    </citation>
    <scope>NUCLEOTIDE SEQUENCE</scope>
    <source>
        <strain evidence="17">NIES-3780</strain>
    </source>
</reference>
<dbReference type="InterPro" id="IPR018522">
    <property type="entry name" value="TopoIIA_CS"/>
</dbReference>
<dbReference type="EMBL" id="BNCO01000009">
    <property type="protein sequence ID" value="GIL50613.1"/>
    <property type="molecule type" value="Genomic_DNA"/>
</dbReference>
<feature type="region of interest" description="Disordered" evidence="14">
    <location>
        <begin position="1180"/>
        <end position="1566"/>
    </location>
</feature>
<dbReference type="InterPro" id="IPR013759">
    <property type="entry name" value="Topo_IIA_B_C"/>
</dbReference>
<dbReference type="GO" id="GO:0003677">
    <property type="term" value="F:DNA binding"/>
    <property type="evidence" value="ECO:0007669"/>
    <property type="project" value="UniProtKB-UniRule"/>
</dbReference>
<feature type="domain" description="Toprim" evidence="15">
    <location>
        <begin position="464"/>
        <end position="578"/>
    </location>
</feature>
<dbReference type="GO" id="GO:0000819">
    <property type="term" value="P:sister chromatid segregation"/>
    <property type="evidence" value="ECO:0007669"/>
    <property type="project" value="TreeGrafter"/>
</dbReference>
<dbReference type="InterPro" id="IPR013506">
    <property type="entry name" value="Topo_IIA_bsu_dom2"/>
</dbReference>
<dbReference type="PROSITE" id="PS00177">
    <property type="entry name" value="TOPOISOMERASE_II"/>
    <property type="match status" value="1"/>
</dbReference>
<comment type="similarity">
    <text evidence="4 13">Belongs to the type II topoisomerase family.</text>
</comment>
<evidence type="ECO:0000259" key="15">
    <source>
        <dbReference type="PROSITE" id="PS50880"/>
    </source>
</evidence>
<feature type="compositionally biased region" description="Low complexity" evidence="14">
    <location>
        <begin position="1427"/>
        <end position="1443"/>
    </location>
</feature>
<dbReference type="Pfam" id="PF00204">
    <property type="entry name" value="DNA_gyraseB"/>
    <property type="match status" value="1"/>
</dbReference>
<keyword evidence="6 13" id="KW-0547">Nucleotide-binding</keyword>
<dbReference type="Gene3D" id="1.10.268.10">
    <property type="entry name" value="Topoisomerase, domain 3"/>
    <property type="match status" value="1"/>
</dbReference>
<dbReference type="Pfam" id="PF01751">
    <property type="entry name" value="Toprim"/>
    <property type="match status" value="1"/>
</dbReference>
<dbReference type="InterPro" id="IPR014721">
    <property type="entry name" value="Ribsml_uS5_D2-typ_fold_subgr"/>
</dbReference>
<feature type="compositionally biased region" description="Low complexity" evidence="14">
    <location>
        <begin position="1358"/>
        <end position="1367"/>
    </location>
</feature>
<organism evidence="17 18">
    <name type="scientific">Volvox africanus</name>
    <dbReference type="NCBI Taxonomy" id="51714"/>
    <lineage>
        <taxon>Eukaryota</taxon>
        <taxon>Viridiplantae</taxon>
        <taxon>Chlorophyta</taxon>
        <taxon>core chlorophytes</taxon>
        <taxon>Chlorophyceae</taxon>
        <taxon>CS clade</taxon>
        <taxon>Chlamydomonadales</taxon>
        <taxon>Volvocaceae</taxon>
        <taxon>Volvox</taxon>
    </lineage>
</organism>
<feature type="domain" description="Topo IIA-type catalytic" evidence="16">
    <location>
        <begin position="711"/>
        <end position="1164"/>
    </location>
</feature>
<evidence type="ECO:0000313" key="18">
    <source>
        <dbReference type="Proteomes" id="UP000747399"/>
    </source>
</evidence>
<feature type="compositionally biased region" description="Low complexity" evidence="14">
    <location>
        <begin position="1508"/>
        <end position="1519"/>
    </location>
</feature>
<keyword evidence="18" id="KW-1185">Reference proteome</keyword>
<evidence type="ECO:0000256" key="1">
    <source>
        <dbReference type="ARBA" id="ARBA00000185"/>
    </source>
</evidence>
<dbReference type="GO" id="GO:0000712">
    <property type="term" value="P:resolution of meiotic recombination intermediates"/>
    <property type="evidence" value="ECO:0007669"/>
    <property type="project" value="TreeGrafter"/>
</dbReference>
<dbReference type="InterPro" id="IPR020568">
    <property type="entry name" value="Ribosomal_Su5_D2-typ_SF"/>
</dbReference>
<dbReference type="PRINTS" id="PR01158">
    <property type="entry name" value="TOPISMRASEII"/>
</dbReference>
<dbReference type="Pfam" id="PF02518">
    <property type="entry name" value="HATPase_c"/>
    <property type="match status" value="1"/>
</dbReference>
<evidence type="ECO:0000256" key="6">
    <source>
        <dbReference type="ARBA" id="ARBA00022741"/>
    </source>
</evidence>
<dbReference type="Gene3D" id="3.30.565.10">
    <property type="entry name" value="Histidine kinase-like ATPase, C-terminal domain"/>
    <property type="match status" value="1"/>
</dbReference>
<dbReference type="CDD" id="cd03481">
    <property type="entry name" value="TopoIIA_Trans_ScTopoIIA"/>
    <property type="match status" value="1"/>
</dbReference>
<dbReference type="PRINTS" id="PR00418">
    <property type="entry name" value="TPI2FAMILY"/>
</dbReference>
<dbReference type="InterPro" id="IPR050634">
    <property type="entry name" value="DNA_Topoisomerase_II"/>
</dbReference>
<dbReference type="InterPro" id="IPR001154">
    <property type="entry name" value="TopoII_euk"/>
</dbReference>
<comment type="cofactor">
    <cofactor evidence="3">
        <name>Mg(2+)</name>
        <dbReference type="ChEBI" id="CHEBI:18420"/>
    </cofactor>
</comment>
<keyword evidence="5" id="KW-0479">Metal-binding</keyword>
<comment type="caution">
    <text evidence="17">The sequence shown here is derived from an EMBL/GenBank/DDBJ whole genome shotgun (WGS) entry which is preliminary data.</text>
</comment>
<dbReference type="EC" id="5.6.2.2" evidence="13"/>
<dbReference type="InterPro" id="IPR003594">
    <property type="entry name" value="HATPase_dom"/>
</dbReference>
<evidence type="ECO:0000256" key="9">
    <source>
        <dbReference type="ARBA" id="ARBA00023029"/>
    </source>
</evidence>
<dbReference type="Gene3D" id="3.30.230.10">
    <property type="match status" value="1"/>
</dbReference>
<comment type="catalytic activity">
    <reaction evidence="1 12 13">
        <text>ATP-dependent breakage, passage and rejoining of double-stranded DNA.</text>
        <dbReference type="EC" id="5.6.2.2"/>
    </reaction>
</comment>
<dbReference type="SUPFAM" id="SSF55874">
    <property type="entry name" value="ATPase domain of HSP90 chaperone/DNA topoisomerase II/histidine kinase"/>
    <property type="match status" value="1"/>
</dbReference>
<evidence type="ECO:0000259" key="16">
    <source>
        <dbReference type="PROSITE" id="PS52040"/>
    </source>
</evidence>
<name>A0A8J4B0V2_9CHLO</name>
<dbReference type="InterPro" id="IPR036890">
    <property type="entry name" value="HATPase_C_sf"/>
</dbReference>
<gene>
    <name evidence="17" type="ORF">Vafri_6752</name>
</gene>
<feature type="active site" description="O-(5'-phospho-DNA)-tyrosine intermediate" evidence="12">
    <location>
        <position position="801"/>
    </location>
</feature>
<dbReference type="FunFam" id="3.30.565.10:FF:000004">
    <property type="entry name" value="DNA topoisomerase 2"/>
    <property type="match status" value="1"/>
</dbReference>
<accession>A0A8J4B0V2</accession>
<dbReference type="PROSITE" id="PS50880">
    <property type="entry name" value="TOPRIM"/>
    <property type="match status" value="1"/>
</dbReference>
<evidence type="ECO:0000256" key="7">
    <source>
        <dbReference type="ARBA" id="ARBA00022840"/>
    </source>
</evidence>
<dbReference type="GO" id="GO:0006265">
    <property type="term" value="P:DNA topological change"/>
    <property type="evidence" value="ECO:0007669"/>
    <property type="project" value="UniProtKB-UniRule"/>
</dbReference>